<dbReference type="AlphaFoldDB" id="A0A078AYA5"/>
<name>A0A078AYA5_STYLE</name>
<sequence>MKQDLDQIRGHINLKQDLLIQEQTELIEEYQKLIKYERKEQDKIEEHFNKIQQILLKLKSQQRQKLRDLMQPFKTGCEQQIKKNHEEQESLAYYVSEIRSIDEEIRFSRDLRQTMDSIQNLVEDIKQKDIDINLRQRELFEGVSEYMKQRIRYSTKQIDDTLIQNELQNLSGEFNVIYPKEKHLNLSLNQIISIDPQKKSCQFEFADLDVNFQSFCNLNIREIRKVFIHFQINQTGGYQSLNCAESKELFSFFDLDNMTFNNLDCTLRMNTPRKDYSLCYQYIKEKNYQELNIYAVSGQNSKDFQIAQSIERLDFQDPKDIKWQIVGSLEIPRIKAQSIVIDDNIYVFGGYGKTLKNLAFVEINQIERLRINRYQQQQKMISEILNLKIDNMLVRKIKSLHQIDDIGGIILVSQDLNKPSNTFDITLFTVLDNYQLENKAHINIQYNTANKMSNPPQLIQSCNFKEKFYLASSDQLQLFNFTQDFITNKKLNDYNNLCLDDLQDFRFAFDNRNSRMKQKRLNSKCDFELQTLKGSYCFE</sequence>
<evidence type="ECO:0000313" key="3">
    <source>
        <dbReference type="Proteomes" id="UP000039865"/>
    </source>
</evidence>
<evidence type="ECO:0000313" key="2">
    <source>
        <dbReference type="EMBL" id="CDW87380.1"/>
    </source>
</evidence>
<reference evidence="2 3" key="1">
    <citation type="submission" date="2014-06" db="EMBL/GenBank/DDBJ databases">
        <authorList>
            <person name="Swart Estienne"/>
        </authorList>
    </citation>
    <scope>NUCLEOTIDE SEQUENCE [LARGE SCALE GENOMIC DNA]</scope>
    <source>
        <strain evidence="2 3">130c</strain>
    </source>
</reference>
<dbReference type="InParanoid" id="A0A078AYA5"/>
<dbReference type="EMBL" id="CCKQ01015563">
    <property type="protein sequence ID" value="CDW87380.1"/>
    <property type="molecule type" value="Genomic_DNA"/>
</dbReference>
<dbReference type="SUPFAM" id="SSF117281">
    <property type="entry name" value="Kelch motif"/>
    <property type="match status" value="1"/>
</dbReference>
<dbReference type="OrthoDB" id="191037at2759"/>
<proteinExistence type="predicted"/>
<dbReference type="Proteomes" id="UP000039865">
    <property type="component" value="Unassembled WGS sequence"/>
</dbReference>
<evidence type="ECO:0008006" key="4">
    <source>
        <dbReference type="Google" id="ProtNLM"/>
    </source>
</evidence>
<dbReference type="InterPro" id="IPR015915">
    <property type="entry name" value="Kelch-typ_b-propeller"/>
</dbReference>
<keyword evidence="1" id="KW-0175">Coiled coil</keyword>
<organism evidence="2 3">
    <name type="scientific">Stylonychia lemnae</name>
    <name type="common">Ciliate</name>
    <dbReference type="NCBI Taxonomy" id="5949"/>
    <lineage>
        <taxon>Eukaryota</taxon>
        <taxon>Sar</taxon>
        <taxon>Alveolata</taxon>
        <taxon>Ciliophora</taxon>
        <taxon>Intramacronucleata</taxon>
        <taxon>Spirotrichea</taxon>
        <taxon>Stichotrichia</taxon>
        <taxon>Sporadotrichida</taxon>
        <taxon>Oxytrichidae</taxon>
        <taxon>Stylonychinae</taxon>
        <taxon>Stylonychia</taxon>
    </lineage>
</organism>
<dbReference type="Gene3D" id="2.120.10.80">
    <property type="entry name" value="Kelch-type beta propeller"/>
    <property type="match status" value="1"/>
</dbReference>
<protein>
    <recommendedName>
        <fullName evidence="4">Kelch motif family protein</fullName>
    </recommendedName>
</protein>
<evidence type="ECO:0000256" key="1">
    <source>
        <dbReference type="SAM" id="Coils"/>
    </source>
</evidence>
<keyword evidence="3" id="KW-1185">Reference proteome</keyword>
<accession>A0A078AYA5</accession>
<gene>
    <name evidence="2" type="primary">Contig10196.g520</name>
    <name evidence="2" type="ORF">STYLEM_16483</name>
</gene>
<feature type="coiled-coil region" evidence="1">
    <location>
        <begin position="20"/>
        <end position="64"/>
    </location>
</feature>